<dbReference type="KEGG" id="cel:CELE_Y62E10A.19"/>
<evidence type="ECO:0000256" key="1">
    <source>
        <dbReference type="SAM" id="MobiDB-lite"/>
    </source>
</evidence>
<dbReference type="OrthoDB" id="5870726at2759"/>
<dbReference type="HOGENOM" id="CLU_889171_0_0_1"/>
<gene>
    <name evidence="3" type="ORF">CELE_Y62E10A.19</name>
    <name evidence="3 5" type="ORF">Y62E10A.19</name>
</gene>
<accession>Q7YTH6</accession>
<dbReference type="EMBL" id="BX284604">
    <property type="protein sequence ID" value="CAE18036.2"/>
    <property type="molecule type" value="Genomic_DNA"/>
</dbReference>
<dbReference type="Bgee" id="WBGene00013385">
    <property type="expression patterns" value="Expressed in embryo and 3 other cell types or tissues"/>
</dbReference>
<evidence type="ECO:0000256" key="2">
    <source>
        <dbReference type="SAM" id="SignalP"/>
    </source>
</evidence>
<feature type="compositionally biased region" description="Basic residues" evidence="1">
    <location>
        <begin position="116"/>
        <end position="128"/>
    </location>
</feature>
<dbReference type="UCSC" id="Y62E10A.19">
    <property type="organism name" value="c. elegans"/>
</dbReference>
<dbReference type="AlphaFoldDB" id="Q7YTH6"/>
<dbReference type="WormBase" id="Y62E10A.19">
    <property type="protein sequence ID" value="CE43869"/>
    <property type="gene ID" value="WBGene00013385"/>
</dbReference>
<proteinExistence type="predicted"/>
<evidence type="ECO:0000313" key="5">
    <source>
        <dbReference type="WormBase" id="Y62E10A.19"/>
    </source>
</evidence>
<feature type="signal peptide" evidence="2">
    <location>
        <begin position="1"/>
        <end position="17"/>
    </location>
</feature>
<feature type="chain" id="PRO_5004295323" evidence="2">
    <location>
        <begin position="18"/>
        <end position="317"/>
    </location>
</feature>
<dbReference type="RefSeq" id="NP_001023546.2">
    <property type="nucleotide sequence ID" value="NM_001028375.4"/>
</dbReference>
<dbReference type="CTD" id="3565328"/>
<evidence type="ECO:0000313" key="4">
    <source>
        <dbReference type="Proteomes" id="UP000001940"/>
    </source>
</evidence>
<dbReference type="FunCoup" id="Q7YTH6">
    <property type="interactions" value="1536"/>
</dbReference>
<feature type="compositionally biased region" description="Basic and acidic residues" evidence="1">
    <location>
        <begin position="219"/>
        <end position="242"/>
    </location>
</feature>
<dbReference type="PaxDb" id="6239-Y62E10A.19"/>
<sequence>MIRIAFAVLILVSVVTTQPLLFPHGWFESKNLRPRDAIMLNMMAQSNLEYGGVTLEELDKLDAVRKQIPRPEKLARDREEDDVELDRQPIFTAEGEKIAVEKKEDPGEKEDDKKTKTPFRRVQLKMQKKRESDKSTTEAESIAESGNPFEEIATRSPPRDWMNMRQLRNRNRKNKRKRRRYRKNGFLTRDDIIKSEPSSNPAVKLNEKTMEKAEFDEKLRNHAQDTWERENKAAEKKREEMKNGGIEENEEQPISPAMKLLEKENSDINRRIAIAEQTMSRKVDRLPNNPYKQLDLGKPTVISLPLPPLEMMKEGSK</sequence>
<feature type="region of interest" description="Disordered" evidence="1">
    <location>
        <begin position="283"/>
        <end position="317"/>
    </location>
</feature>
<name>Q7YTH6_CAEEL</name>
<reference evidence="3 4" key="1">
    <citation type="journal article" date="1998" name="Science">
        <title>Genome sequence of the nematode C. elegans: a platform for investigating biology.</title>
        <authorList>
            <consortium name="The C. elegans sequencing consortium"/>
            <person name="Sulson J.E."/>
            <person name="Waterston R."/>
        </authorList>
    </citation>
    <scope>NUCLEOTIDE SEQUENCE [LARGE SCALE GENOMIC DNA]</scope>
    <source>
        <strain evidence="3 4">Bristol N2</strain>
    </source>
</reference>
<dbReference type="GeneID" id="3565328"/>
<feature type="region of interest" description="Disordered" evidence="1">
    <location>
        <begin position="94"/>
        <end position="206"/>
    </location>
</feature>
<dbReference type="eggNOG" id="ENOG502TFEH">
    <property type="taxonomic scope" value="Eukaryota"/>
</dbReference>
<dbReference type="OMA" id="RPRDAIM"/>
<feature type="compositionally biased region" description="Basic residues" evidence="1">
    <location>
        <begin position="167"/>
        <end position="183"/>
    </location>
</feature>
<dbReference type="Proteomes" id="UP000001940">
    <property type="component" value="Chromosome IV"/>
</dbReference>
<keyword evidence="4" id="KW-1185">Reference proteome</keyword>
<feature type="compositionally biased region" description="Basic and acidic residues" evidence="1">
    <location>
        <begin position="94"/>
        <end position="115"/>
    </location>
</feature>
<evidence type="ECO:0000313" key="3">
    <source>
        <dbReference type="EMBL" id="CAE18036.2"/>
    </source>
</evidence>
<keyword evidence="2" id="KW-0732">Signal</keyword>
<feature type="region of interest" description="Disordered" evidence="1">
    <location>
        <begin position="219"/>
        <end position="257"/>
    </location>
</feature>
<protein>
    <submittedName>
        <fullName evidence="3">Neuropeptide-Like Protein</fullName>
    </submittedName>
</protein>
<dbReference type="InParanoid" id="Q7YTH6"/>
<dbReference type="AGR" id="WB:WBGene00013385"/>
<organism evidence="3 4">
    <name type="scientific">Caenorhabditis elegans</name>
    <dbReference type="NCBI Taxonomy" id="6239"/>
    <lineage>
        <taxon>Eukaryota</taxon>
        <taxon>Metazoa</taxon>
        <taxon>Ecdysozoa</taxon>
        <taxon>Nematoda</taxon>
        <taxon>Chromadorea</taxon>
        <taxon>Rhabditida</taxon>
        <taxon>Rhabditina</taxon>
        <taxon>Rhabditomorpha</taxon>
        <taxon>Rhabditoidea</taxon>
        <taxon>Rhabditidae</taxon>
        <taxon>Peloderinae</taxon>
        <taxon>Caenorhabditis</taxon>
    </lineage>
</organism>